<feature type="domain" description="AMP-dependent synthetase/ligase" evidence="10">
    <location>
        <begin position="79"/>
        <end position="284"/>
    </location>
</feature>
<dbReference type="Pfam" id="PF00501">
    <property type="entry name" value="AMP-binding"/>
    <property type="match status" value="1"/>
</dbReference>
<dbReference type="Pfam" id="PF14535">
    <property type="entry name" value="AMP-binding_C_2"/>
    <property type="match status" value="1"/>
</dbReference>
<comment type="similarity">
    <text evidence="5 9">Belongs to the phenylacetyl-CoA ligase family.</text>
</comment>
<evidence type="ECO:0000256" key="5">
    <source>
        <dbReference type="ARBA" id="ARBA00061566"/>
    </source>
</evidence>
<dbReference type="InterPro" id="IPR000873">
    <property type="entry name" value="AMP-dep_synth/lig_dom"/>
</dbReference>
<name>B1I524_DESAP</name>
<evidence type="ECO:0000313" key="12">
    <source>
        <dbReference type="EMBL" id="ACA60075.1"/>
    </source>
</evidence>
<evidence type="ECO:0000259" key="11">
    <source>
        <dbReference type="Pfam" id="PF14535"/>
    </source>
</evidence>
<evidence type="ECO:0000256" key="7">
    <source>
        <dbReference type="ARBA" id="ARBA00068695"/>
    </source>
</evidence>
<reference evidence="12 13" key="2">
    <citation type="journal article" date="2008" name="Science">
        <title>Environmental genomics reveals a single-species ecosystem deep within Earth.</title>
        <authorList>
            <person name="Chivian D."/>
            <person name="Brodie E.L."/>
            <person name="Alm E.J."/>
            <person name="Culley D.E."/>
            <person name="Dehal P.S."/>
            <person name="Desantis T.Z."/>
            <person name="Gihring T.M."/>
            <person name="Lapidus A."/>
            <person name="Lin L.H."/>
            <person name="Lowry S.R."/>
            <person name="Moser D.P."/>
            <person name="Richardson P.M."/>
            <person name="Southam G."/>
            <person name="Wanger G."/>
            <person name="Pratt L.M."/>
            <person name="Andersen G.L."/>
            <person name="Hazen T.C."/>
            <person name="Brockman F.J."/>
            <person name="Arkin A.P."/>
            <person name="Onstott T.C."/>
        </authorList>
    </citation>
    <scope>NUCLEOTIDE SEQUENCE [LARGE SCALE GENOMIC DNA]</scope>
    <source>
        <strain evidence="12 13">MP104C</strain>
    </source>
</reference>
<dbReference type="OrthoDB" id="580775at2"/>
<dbReference type="STRING" id="477974.Daud_1573"/>
<dbReference type="SUPFAM" id="SSF56801">
    <property type="entry name" value="Acetyl-CoA synthetase-like"/>
    <property type="match status" value="1"/>
</dbReference>
<dbReference type="eggNOG" id="COG1541">
    <property type="taxonomic scope" value="Bacteria"/>
</dbReference>
<comment type="subunit">
    <text evidence="1">Monomer.</text>
</comment>
<evidence type="ECO:0000313" key="13">
    <source>
        <dbReference type="Proteomes" id="UP000008544"/>
    </source>
</evidence>
<evidence type="ECO:0000256" key="3">
    <source>
        <dbReference type="ARBA" id="ARBA00022741"/>
    </source>
</evidence>
<dbReference type="GO" id="GO:0010124">
    <property type="term" value="P:phenylacetate catabolic process"/>
    <property type="evidence" value="ECO:0007669"/>
    <property type="project" value="UniProtKB-UniRule"/>
</dbReference>
<dbReference type="UniPathway" id="UPA00930"/>
<comment type="pathway">
    <text evidence="4 9">Aromatic compound metabolism; phenylacetate degradation.</text>
</comment>
<evidence type="ECO:0000256" key="6">
    <source>
        <dbReference type="ARBA" id="ARBA00066629"/>
    </source>
</evidence>
<keyword evidence="2 9" id="KW-0436">Ligase</keyword>
<keyword evidence="3 9" id="KW-0547">Nucleotide-binding</keyword>
<comment type="catalytic activity">
    <reaction evidence="9">
        <text>2-phenylacetate + ATP + CoA = phenylacetyl-CoA + AMP + diphosphate</text>
        <dbReference type="Rhea" id="RHEA:20956"/>
        <dbReference type="ChEBI" id="CHEBI:18401"/>
        <dbReference type="ChEBI" id="CHEBI:30616"/>
        <dbReference type="ChEBI" id="CHEBI:33019"/>
        <dbReference type="ChEBI" id="CHEBI:57287"/>
        <dbReference type="ChEBI" id="CHEBI:57390"/>
        <dbReference type="ChEBI" id="CHEBI:456215"/>
        <dbReference type="EC" id="6.2.1.30"/>
    </reaction>
</comment>
<dbReference type="InterPro" id="IPR045851">
    <property type="entry name" value="AMP-bd_C_sf"/>
</dbReference>
<dbReference type="InterPro" id="IPR051414">
    <property type="entry name" value="Adenylate-forming_Reductase"/>
</dbReference>
<evidence type="ECO:0000256" key="8">
    <source>
        <dbReference type="ARBA" id="ARBA00075111"/>
    </source>
</evidence>
<dbReference type="Gene3D" id="3.30.300.30">
    <property type="match status" value="1"/>
</dbReference>
<dbReference type="InterPro" id="IPR042099">
    <property type="entry name" value="ANL_N_sf"/>
</dbReference>
<evidence type="ECO:0000256" key="2">
    <source>
        <dbReference type="ARBA" id="ARBA00022598"/>
    </source>
</evidence>
<dbReference type="PANTHER" id="PTHR43439:SF1">
    <property type="entry name" value="PHENYLACETATE-COENZYME A LIGASE"/>
    <property type="match status" value="1"/>
</dbReference>
<dbReference type="EMBL" id="CP000860">
    <property type="protein sequence ID" value="ACA60075.1"/>
    <property type="molecule type" value="Genomic_DNA"/>
</dbReference>
<feature type="domain" description="AMP-dependent ligase C-terminal" evidence="11">
    <location>
        <begin position="333"/>
        <end position="429"/>
    </location>
</feature>
<dbReference type="KEGG" id="dau:Daud_1573"/>
<dbReference type="RefSeq" id="WP_012302656.1">
    <property type="nucleotide sequence ID" value="NC_010424.1"/>
</dbReference>
<keyword evidence="13" id="KW-1185">Reference proteome</keyword>
<dbReference type="GO" id="GO:0047475">
    <property type="term" value="F:phenylacetate-CoA ligase activity"/>
    <property type="evidence" value="ECO:0007669"/>
    <property type="project" value="UniProtKB-EC"/>
</dbReference>
<evidence type="ECO:0000256" key="9">
    <source>
        <dbReference type="PIRNR" id="PIRNR006444"/>
    </source>
</evidence>
<proteinExistence type="inferred from homology"/>
<dbReference type="PIRSF" id="PIRSF006444">
    <property type="entry name" value="PaaK"/>
    <property type="match status" value="1"/>
</dbReference>
<evidence type="ECO:0000256" key="1">
    <source>
        <dbReference type="ARBA" id="ARBA00011245"/>
    </source>
</evidence>
<dbReference type="Proteomes" id="UP000008544">
    <property type="component" value="Chromosome"/>
</dbReference>
<sequence length="431" mass="48983">MIWDRMETLPREDMARLQLDRLKSVVRRVYQKVPFYRNRLQEMGFKPTDIKNLSELQKLPFTEKDDLRDNYPYGLFAVPLEKMVRIHASSGTTGRPTVVGYTRKDLRTWSELVARVVVQAGVKPRDVVQICFSYGLFTGGFGLHYGLERVGATVVPASAGNTQRQLRLMQDFNTTALVSTPTYALYIAEVARENGLDPARLGLRLGLFGSEPWSEGLRHELQTAWGFTATDNYGMSELIGPGVSGECRFQDGLHISEDHFLPEIIDPETGETLPPGEQGELVITTLTKEGLPLLRYRTRDLTTLDYTPCPCGRTTVRMRRVFGRTDDMLIIRGVNVFPSQVEEILMDTAGVGPHYQIIVDRKGYLDEMEVQVELAADYFTGAFRDLETLERNIKERLQSTLNITPKVKLVEYRSLERTAGKAKRVIDRRRI</sequence>
<dbReference type="HOGENOM" id="CLU_035301_1_1_9"/>
<dbReference type="InterPro" id="IPR028154">
    <property type="entry name" value="AMP-dep_Lig_C"/>
</dbReference>
<accession>B1I524</accession>
<protein>
    <recommendedName>
        <fullName evidence="7 9">Phenylacetate-coenzyme A ligase</fullName>
        <ecNumber evidence="6 9">6.2.1.30</ecNumber>
    </recommendedName>
    <alternativeName>
        <fullName evidence="8 9">Phenylacetyl-CoA ligase</fullName>
    </alternativeName>
</protein>
<dbReference type="Gene3D" id="3.40.50.12780">
    <property type="entry name" value="N-terminal domain of ligase-like"/>
    <property type="match status" value="1"/>
</dbReference>
<dbReference type="FunFam" id="3.40.50.12780:FF:000016">
    <property type="entry name" value="Phenylacetate-coenzyme A ligase"/>
    <property type="match status" value="1"/>
</dbReference>
<dbReference type="PANTHER" id="PTHR43439">
    <property type="entry name" value="PHENYLACETATE-COENZYME A LIGASE"/>
    <property type="match status" value="1"/>
</dbReference>
<evidence type="ECO:0000259" key="10">
    <source>
        <dbReference type="Pfam" id="PF00501"/>
    </source>
</evidence>
<evidence type="ECO:0000256" key="4">
    <source>
        <dbReference type="ARBA" id="ARBA00060591"/>
    </source>
</evidence>
<dbReference type="CDD" id="cd05913">
    <property type="entry name" value="PaaK"/>
    <property type="match status" value="1"/>
</dbReference>
<organism evidence="12 13">
    <name type="scientific">Desulforudis audaxviator (strain MP104C)</name>
    <dbReference type="NCBI Taxonomy" id="477974"/>
    <lineage>
        <taxon>Bacteria</taxon>
        <taxon>Bacillati</taxon>
        <taxon>Bacillota</taxon>
        <taxon>Clostridia</taxon>
        <taxon>Thermoanaerobacterales</taxon>
        <taxon>Candidatus Desulforudaceae</taxon>
        <taxon>Candidatus Desulforudis</taxon>
    </lineage>
</organism>
<dbReference type="EC" id="6.2.1.30" evidence="6 9"/>
<gene>
    <name evidence="12" type="ordered locus">Daud_1573</name>
</gene>
<dbReference type="InterPro" id="IPR011880">
    <property type="entry name" value="PA_CoA_ligase"/>
</dbReference>
<comment type="function">
    <text evidence="9">Catalyzes the activation of phenylacetic acid (PA) to phenylacetyl-CoA (PA-CoA).</text>
</comment>
<reference evidence="13" key="1">
    <citation type="submission" date="2007-10" db="EMBL/GenBank/DDBJ databases">
        <title>Complete sequence of chromosome of Desulforudis audaxviator MP104C.</title>
        <authorList>
            <person name="Copeland A."/>
            <person name="Lucas S."/>
            <person name="Lapidus A."/>
            <person name="Barry K."/>
            <person name="Glavina del Rio T."/>
            <person name="Dalin E."/>
            <person name="Tice H."/>
            <person name="Bruce D."/>
            <person name="Pitluck S."/>
            <person name="Lowry S.R."/>
            <person name="Larimer F."/>
            <person name="Land M.L."/>
            <person name="Hauser L."/>
            <person name="Kyrpides N."/>
            <person name="Ivanova N.N."/>
            <person name="Richardson P."/>
        </authorList>
    </citation>
    <scope>NUCLEOTIDE SEQUENCE [LARGE SCALE GENOMIC DNA]</scope>
    <source>
        <strain evidence="13">MP104C</strain>
    </source>
</reference>
<dbReference type="AlphaFoldDB" id="B1I524"/>
<dbReference type="GO" id="GO:0000166">
    <property type="term" value="F:nucleotide binding"/>
    <property type="evidence" value="ECO:0007669"/>
    <property type="project" value="UniProtKB-KW"/>
</dbReference>